<evidence type="ECO:0000256" key="2">
    <source>
        <dbReference type="ARBA" id="ARBA00022679"/>
    </source>
</evidence>
<evidence type="ECO:0000313" key="8">
    <source>
        <dbReference type="EMBL" id="OGG93402.1"/>
    </source>
</evidence>
<comment type="similarity">
    <text evidence="4 6">Belongs to the GART family.</text>
</comment>
<dbReference type="GO" id="GO:0006189">
    <property type="term" value="P:'de novo' IMP biosynthetic process"/>
    <property type="evidence" value="ECO:0007669"/>
    <property type="project" value="UniProtKB-UniRule"/>
</dbReference>
<dbReference type="EMBL" id="MFNE01000051">
    <property type="protein sequence ID" value="OGG93402.1"/>
    <property type="molecule type" value="Genomic_DNA"/>
</dbReference>
<keyword evidence="3 6" id="KW-0658">Purine biosynthesis</keyword>
<dbReference type="UniPathway" id="UPA00074">
    <property type="reaction ID" value="UER00126"/>
</dbReference>
<name>A0A1F6G5Q3_9PROT</name>
<comment type="caution">
    <text evidence="8">The sequence shown here is derived from an EMBL/GenBank/DDBJ whole genome shotgun (WGS) entry which is preliminary data.</text>
</comment>
<proteinExistence type="inferred from homology"/>
<evidence type="ECO:0000256" key="6">
    <source>
        <dbReference type="HAMAP-Rule" id="MF_01930"/>
    </source>
</evidence>
<comment type="catalytic activity">
    <reaction evidence="5 6">
        <text>N(1)-(5-phospho-beta-D-ribosyl)glycinamide + (6R)-10-formyltetrahydrofolate = N(2)-formyl-N(1)-(5-phospho-beta-D-ribosyl)glycinamide + (6S)-5,6,7,8-tetrahydrofolate + H(+)</text>
        <dbReference type="Rhea" id="RHEA:15053"/>
        <dbReference type="ChEBI" id="CHEBI:15378"/>
        <dbReference type="ChEBI" id="CHEBI:57453"/>
        <dbReference type="ChEBI" id="CHEBI:143788"/>
        <dbReference type="ChEBI" id="CHEBI:147286"/>
        <dbReference type="ChEBI" id="CHEBI:195366"/>
        <dbReference type="EC" id="2.1.2.2"/>
    </reaction>
</comment>
<feature type="domain" description="Formyl transferase N-terminal" evidence="7">
    <location>
        <begin position="6"/>
        <end position="183"/>
    </location>
</feature>
<evidence type="ECO:0000256" key="4">
    <source>
        <dbReference type="ARBA" id="ARBA00038440"/>
    </source>
</evidence>
<protein>
    <recommendedName>
        <fullName evidence="6">Phosphoribosylglycinamide formyltransferase</fullName>
        <ecNumber evidence="6">2.1.2.2</ecNumber>
    </recommendedName>
    <alternativeName>
        <fullName evidence="6">5'-phosphoribosylglycinamide transformylase</fullName>
    </alternativeName>
    <alternativeName>
        <fullName evidence="6">GAR transformylase</fullName>
        <shortName evidence="6">GART</shortName>
    </alternativeName>
</protein>
<evidence type="ECO:0000259" key="7">
    <source>
        <dbReference type="Pfam" id="PF00551"/>
    </source>
</evidence>
<keyword evidence="2 6" id="KW-0808">Transferase</keyword>
<comment type="pathway">
    <text evidence="1 6">Purine metabolism; IMP biosynthesis via de novo pathway; N(2)-formyl-N(1)-(5-phospho-D-ribosyl)glycinamide from N(1)-(5-phospho-D-ribosyl)glycinamide (10-formyl THF route): step 1/1.</text>
</comment>
<accession>A0A1F6G5Q3</accession>
<comment type="function">
    <text evidence="6">Catalyzes the transfer of a formyl group from 10-formyltetrahydrofolate to 5-phospho-ribosyl-glycinamide (GAR), producing 5-phospho-ribosyl-N-formylglycinamide (FGAR) and tetrahydrofolate.</text>
</comment>
<dbReference type="PROSITE" id="PS00373">
    <property type="entry name" value="GART"/>
    <property type="match status" value="1"/>
</dbReference>
<reference evidence="8 9" key="1">
    <citation type="journal article" date="2016" name="Nat. Commun.">
        <title>Thousands of microbial genomes shed light on interconnected biogeochemical processes in an aquifer system.</title>
        <authorList>
            <person name="Anantharaman K."/>
            <person name="Brown C.T."/>
            <person name="Hug L.A."/>
            <person name="Sharon I."/>
            <person name="Castelle C.J."/>
            <person name="Probst A.J."/>
            <person name="Thomas B.C."/>
            <person name="Singh A."/>
            <person name="Wilkins M.J."/>
            <person name="Karaoz U."/>
            <person name="Brodie E.L."/>
            <person name="Williams K.H."/>
            <person name="Hubbard S.S."/>
            <person name="Banfield J.F."/>
        </authorList>
    </citation>
    <scope>NUCLEOTIDE SEQUENCE [LARGE SCALE GENOMIC DNA]</scope>
</reference>
<dbReference type="AlphaFoldDB" id="A0A1F6G5Q3"/>
<dbReference type="InterPro" id="IPR004607">
    <property type="entry name" value="GART"/>
</dbReference>
<evidence type="ECO:0000256" key="1">
    <source>
        <dbReference type="ARBA" id="ARBA00005054"/>
    </source>
</evidence>
<dbReference type="NCBIfam" id="TIGR00639">
    <property type="entry name" value="PurN"/>
    <property type="match status" value="1"/>
</dbReference>
<dbReference type="Proteomes" id="UP000178449">
    <property type="component" value="Unassembled WGS sequence"/>
</dbReference>
<feature type="binding site" evidence="6">
    <location>
        <position position="66"/>
    </location>
    <ligand>
        <name>(6R)-10-formyltetrahydrofolate</name>
        <dbReference type="ChEBI" id="CHEBI:195366"/>
    </ligand>
</feature>
<evidence type="ECO:0000313" key="9">
    <source>
        <dbReference type="Proteomes" id="UP000178449"/>
    </source>
</evidence>
<dbReference type="GO" id="GO:0004644">
    <property type="term" value="F:phosphoribosylglycinamide formyltransferase activity"/>
    <property type="evidence" value="ECO:0007669"/>
    <property type="project" value="UniProtKB-UniRule"/>
</dbReference>
<dbReference type="SUPFAM" id="SSF53328">
    <property type="entry name" value="Formyltransferase"/>
    <property type="match status" value="1"/>
</dbReference>
<dbReference type="InterPro" id="IPR001555">
    <property type="entry name" value="GART_AS"/>
</dbReference>
<feature type="active site" description="Proton donor" evidence="6">
    <location>
        <position position="110"/>
    </location>
</feature>
<dbReference type="Gene3D" id="3.40.50.170">
    <property type="entry name" value="Formyl transferase, N-terminal domain"/>
    <property type="match status" value="1"/>
</dbReference>
<dbReference type="Pfam" id="PF00551">
    <property type="entry name" value="Formyl_trans_N"/>
    <property type="match status" value="1"/>
</dbReference>
<dbReference type="EC" id="2.1.2.2" evidence="6"/>
<feature type="binding site" evidence="6">
    <location>
        <begin position="91"/>
        <end position="94"/>
    </location>
    <ligand>
        <name>(6R)-10-formyltetrahydrofolate</name>
        <dbReference type="ChEBI" id="CHEBI:195366"/>
    </ligand>
</feature>
<dbReference type="CDD" id="cd08645">
    <property type="entry name" value="FMT_core_GART"/>
    <property type="match status" value="1"/>
</dbReference>
<dbReference type="STRING" id="1817772.A2527_01665"/>
<gene>
    <name evidence="6" type="primary">purN</name>
    <name evidence="8" type="ORF">A2527_01665</name>
</gene>
<feature type="binding site" evidence="6">
    <location>
        <begin position="13"/>
        <end position="15"/>
    </location>
    <ligand>
        <name>N(1)-(5-phospho-beta-D-ribosyl)glycinamide</name>
        <dbReference type="ChEBI" id="CHEBI:143788"/>
    </ligand>
</feature>
<feature type="binding site" evidence="6">
    <location>
        <position position="108"/>
    </location>
    <ligand>
        <name>(6R)-10-formyltetrahydrofolate</name>
        <dbReference type="ChEBI" id="CHEBI:195366"/>
    </ligand>
</feature>
<dbReference type="InterPro" id="IPR002376">
    <property type="entry name" value="Formyl_transf_N"/>
</dbReference>
<dbReference type="PANTHER" id="PTHR43369">
    <property type="entry name" value="PHOSPHORIBOSYLGLYCINAMIDE FORMYLTRANSFERASE"/>
    <property type="match status" value="1"/>
</dbReference>
<dbReference type="PANTHER" id="PTHR43369:SF2">
    <property type="entry name" value="PHOSPHORIBOSYLGLYCINAMIDE FORMYLTRANSFERASE"/>
    <property type="match status" value="1"/>
</dbReference>
<evidence type="ECO:0000256" key="5">
    <source>
        <dbReference type="ARBA" id="ARBA00047664"/>
    </source>
</evidence>
<sequence>MKVPTAVIISGAGSNLQAIIDYWKACDPAYDLKLVISNQAQAKGLVRAVKAGLPVMVIDHKKFATREAFDADLHQSLKDQGIELIALAGFLRLLSDKFVKDWAGKMINIHPSLLPAFPGLKTHQKALKYGVRYSGCSVIFVDEGVDSGAIIEQAVVPVLDGDTEMDLALRVLKEEHRIFPLALDEVAHGRVKLVDGLVVRTPQDDQEGVKKL</sequence>
<dbReference type="GO" id="GO:0005829">
    <property type="term" value="C:cytosol"/>
    <property type="evidence" value="ECO:0007669"/>
    <property type="project" value="TreeGrafter"/>
</dbReference>
<feature type="site" description="Raises pKa of active site His" evidence="6">
    <location>
        <position position="146"/>
    </location>
</feature>
<evidence type="ECO:0000256" key="3">
    <source>
        <dbReference type="ARBA" id="ARBA00022755"/>
    </source>
</evidence>
<dbReference type="InterPro" id="IPR036477">
    <property type="entry name" value="Formyl_transf_N_sf"/>
</dbReference>
<organism evidence="8 9">
    <name type="scientific">Candidatus Lambdaproteobacteria bacterium RIFOXYD2_FULL_50_16</name>
    <dbReference type="NCBI Taxonomy" id="1817772"/>
    <lineage>
        <taxon>Bacteria</taxon>
        <taxon>Pseudomonadati</taxon>
        <taxon>Pseudomonadota</taxon>
        <taxon>Candidatus Lambdaproteobacteria</taxon>
    </lineage>
</organism>
<dbReference type="HAMAP" id="MF_01930">
    <property type="entry name" value="PurN"/>
    <property type="match status" value="1"/>
</dbReference>